<dbReference type="SUPFAM" id="SSF56281">
    <property type="entry name" value="Metallo-hydrolase/oxidoreductase"/>
    <property type="match status" value="1"/>
</dbReference>
<dbReference type="InterPro" id="IPR036866">
    <property type="entry name" value="RibonucZ/Hydroxyglut_hydro"/>
</dbReference>
<evidence type="ECO:0000259" key="6">
    <source>
        <dbReference type="SMART" id="SM00849"/>
    </source>
</evidence>
<evidence type="ECO:0000256" key="3">
    <source>
        <dbReference type="ARBA" id="ARBA00022801"/>
    </source>
</evidence>
<keyword evidence="3 7" id="KW-0378">Hydrolase</keyword>
<keyword evidence="8" id="KW-1185">Reference proteome</keyword>
<organism evidence="7 8">
    <name type="scientific">Neoroseomonas alkaliterrae</name>
    <dbReference type="NCBI Taxonomy" id="1452450"/>
    <lineage>
        <taxon>Bacteria</taxon>
        <taxon>Pseudomonadati</taxon>
        <taxon>Pseudomonadota</taxon>
        <taxon>Alphaproteobacteria</taxon>
        <taxon>Acetobacterales</taxon>
        <taxon>Acetobacteraceae</taxon>
        <taxon>Neoroseomonas</taxon>
    </lineage>
</organism>
<dbReference type="PANTHER" id="PTHR42978:SF6">
    <property type="entry name" value="QUORUM-QUENCHING LACTONASE YTNP-RELATED"/>
    <property type="match status" value="1"/>
</dbReference>
<evidence type="ECO:0000313" key="8">
    <source>
        <dbReference type="Proteomes" id="UP000562254"/>
    </source>
</evidence>
<protein>
    <submittedName>
        <fullName evidence="7">Glyoxylase-like metal-dependent hydrolase (Beta-lactamase superfamily II)</fullName>
    </submittedName>
</protein>
<accession>A0A840XPL8</accession>
<dbReference type="Proteomes" id="UP000562254">
    <property type="component" value="Unassembled WGS sequence"/>
</dbReference>
<gene>
    <name evidence="7" type="ORF">FHS88_000775</name>
</gene>
<evidence type="ECO:0000256" key="4">
    <source>
        <dbReference type="ARBA" id="ARBA00022833"/>
    </source>
</evidence>
<dbReference type="EMBL" id="JACIJE010000002">
    <property type="protein sequence ID" value="MBB5688659.1"/>
    <property type="molecule type" value="Genomic_DNA"/>
</dbReference>
<dbReference type="InterPro" id="IPR051013">
    <property type="entry name" value="MBL_superfamily_lactonases"/>
</dbReference>
<keyword evidence="2" id="KW-0479">Metal-binding</keyword>
<keyword evidence="4" id="KW-0862">Zinc</keyword>
<dbReference type="InterPro" id="IPR001279">
    <property type="entry name" value="Metallo-B-lactamas"/>
</dbReference>
<dbReference type="GO" id="GO:0046872">
    <property type="term" value="F:metal ion binding"/>
    <property type="evidence" value="ECO:0007669"/>
    <property type="project" value="UniProtKB-KW"/>
</dbReference>
<evidence type="ECO:0000256" key="5">
    <source>
        <dbReference type="SAM" id="SignalP"/>
    </source>
</evidence>
<reference evidence="7 8" key="1">
    <citation type="submission" date="2020-08" db="EMBL/GenBank/DDBJ databases">
        <title>Genomic Encyclopedia of Type Strains, Phase IV (KMG-IV): sequencing the most valuable type-strain genomes for metagenomic binning, comparative biology and taxonomic classification.</title>
        <authorList>
            <person name="Goeker M."/>
        </authorList>
    </citation>
    <scope>NUCLEOTIDE SEQUENCE [LARGE SCALE GENOMIC DNA]</scope>
    <source>
        <strain evidence="7 8">DSM 25895</strain>
    </source>
</reference>
<evidence type="ECO:0000313" key="7">
    <source>
        <dbReference type="EMBL" id="MBB5688659.1"/>
    </source>
</evidence>
<dbReference type="Gene3D" id="3.60.15.10">
    <property type="entry name" value="Ribonuclease Z/Hydroxyacylglutathione hydrolase-like"/>
    <property type="match status" value="1"/>
</dbReference>
<name>A0A840XPL8_9PROT</name>
<evidence type="ECO:0000256" key="2">
    <source>
        <dbReference type="ARBA" id="ARBA00022723"/>
    </source>
</evidence>
<feature type="signal peptide" evidence="5">
    <location>
        <begin position="1"/>
        <end position="32"/>
    </location>
</feature>
<dbReference type="SMART" id="SM00849">
    <property type="entry name" value="Lactamase_B"/>
    <property type="match status" value="1"/>
</dbReference>
<dbReference type="GO" id="GO:0016787">
    <property type="term" value="F:hydrolase activity"/>
    <property type="evidence" value="ECO:0007669"/>
    <property type="project" value="UniProtKB-KW"/>
</dbReference>
<proteinExistence type="inferred from homology"/>
<dbReference type="Pfam" id="PF00753">
    <property type="entry name" value="Lactamase_B"/>
    <property type="match status" value="1"/>
</dbReference>
<evidence type="ECO:0000256" key="1">
    <source>
        <dbReference type="ARBA" id="ARBA00007749"/>
    </source>
</evidence>
<keyword evidence="5" id="KW-0732">Signal</keyword>
<dbReference type="CDD" id="cd07720">
    <property type="entry name" value="OPHC2-like_MBL-fold"/>
    <property type="match status" value="1"/>
</dbReference>
<dbReference type="AlphaFoldDB" id="A0A840XPL8"/>
<dbReference type="RefSeq" id="WP_184481510.1">
    <property type="nucleotide sequence ID" value="NZ_JAAEDJ010000024.1"/>
</dbReference>
<feature type="chain" id="PRO_5032582890" evidence="5">
    <location>
        <begin position="33"/>
        <end position="328"/>
    </location>
</feature>
<sequence>MMPSRRLALIATASGMAALPALLRGAAAQAPAGTPAAAPAQAPGFYRFRVGGAVVTMVHDGFFARPLEGFVRNAPLAEVQALAQEHFLPTDRTAIPFTITFVQRGDTIAVFDAGNGVTAPNATNGRMIANMAAAGIDPARVTHVIHSHFHGDHINGLLDAQNNRAFPNAEVHVPAPEWAWWTDEGNQTRTPEGQRPTFANVARRFAPYRDRVKTFQPGSEVIPGITSIAAFGHTPGHTVFRIADGAEQAMFLADTTNRPEIMMARPDWQIVFDLDGDAAAATRRRILDMVATDRIRVTGYHYPFPANGHVARAGNGFRFVPAEWSSAV</sequence>
<feature type="domain" description="Metallo-beta-lactamase" evidence="6">
    <location>
        <begin position="97"/>
        <end position="301"/>
    </location>
</feature>
<comment type="similarity">
    <text evidence="1">Belongs to the metallo-beta-lactamase superfamily.</text>
</comment>
<dbReference type="PANTHER" id="PTHR42978">
    <property type="entry name" value="QUORUM-QUENCHING LACTONASE YTNP-RELATED-RELATED"/>
    <property type="match status" value="1"/>
</dbReference>
<comment type="caution">
    <text evidence="7">The sequence shown here is derived from an EMBL/GenBank/DDBJ whole genome shotgun (WGS) entry which is preliminary data.</text>
</comment>